<dbReference type="InterPro" id="IPR003591">
    <property type="entry name" value="Leu-rich_rpt_typical-subtyp"/>
</dbReference>
<evidence type="ECO:0000256" key="2">
    <source>
        <dbReference type="ARBA" id="ARBA00022729"/>
    </source>
</evidence>
<dbReference type="InterPro" id="IPR032675">
    <property type="entry name" value="LRR_dom_sf"/>
</dbReference>
<keyword evidence="4" id="KW-0175">Coiled coil</keyword>
<dbReference type="SUPFAM" id="SSF52075">
    <property type="entry name" value="Outer arm dynein light chain 1"/>
    <property type="match status" value="1"/>
</dbReference>
<dbReference type="VEuPathDB" id="VectorBase:ACHR002815"/>
<evidence type="ECO:0008006" key="8">
    <source>
        <dbReference type="Google" id="ProtNLM"/>
    </source>
</evidence>
<keyword evidence="3" id="KW-0677">Repeat</keyword>
<feature type="chain" id="PRO_5039949735" description="Leucine-rich immune protein (Short)" evidence="5">
    <location>
        <begin position="24"/>
        <end position="458"/>
    </location>
</feature>
<feature type="coiled-coil region" evidence="4">
    <location>
        <begin position="366"/>
        <end position="410"/>
    </location>
</feature>
<dbReference type="PANTHER" id="PTHR24373">
    <property type="entry name" value="SLIT RELATED LEUCINE-RICH REPEAT NEURONAL PROTEIN"/>
    <property type="match status" value="1"/>
</dbReference>
<dbReference type="Gene3D" id="3.80.10.10">
    <property type="entry name" value="Ribonuclease Inhibitor"/>
    <property type="match status" value="1"/>
</dbReference>
<dbReference type="AlphaFoldDB" id="A0A182JWD3"/>
<dbReference type="EnsemblMetazoa" id="ACHR002815-RA">
    <property type="protein sequence ID" value="ACHR002815-PA"/>
    <property type="gene ID" value="ACHR002815"/>
</dbReference>
<reference evidence="7" key="1">
    <citation type="submission" date="2013-03" db="EMBL/GenBank/DDBJ databases">
        <title>The Genome Sequence of Anopheles christyi ACHKN1017.</title>
        <authorList>
            <consortium name="The Broad Institute Genomics Platform"/>
            <person name="Neafsey D.E."/>
            <person name="Besansky N."/>
            <person name="Walker B."/>
            <person name="Young S.K."/>
            <person name="Zeng Q."/>
            <person name="Gargeya S."/>
            <person name="Fitzgerald M."/>
            <person name="Haas B."/>
            <person name="Abouelleil A."/>
            <person name="Allen A.W."/>
            <person name="Alvarado L."/>
            <person name="Arachchi H.M."/>
            <person name="Berlin A.M."/>
            <person name="Chapman S.B."/>
            <person name="Gainer-Dewar J."/>
            <person name="Goldberg J."/>
            <person name="Griggs A."/>
            <person name="Gujja S."/>
            <person name="Hansen M."/>
            <person name="Howarth C."/>
            <person name="Imamovic A."/>
            <person name="Ireland A."/>
            <person name="Larimer J."/>
            <person name="McCowan C."/>
            <person name="Murphy C."/>
            <person name="Pearson M."/>
            <person name="Poon T.W."/>
            <person name="Priest M."/>
            <person name="Roberts A."/>
            <person name="Saif S."/>
            <person name="Shea T."/>
            <person name="Sisk P."/>
            <person name="Sykes S."/>
            <person name="Wortman J."/>
            <person name="Nusbaum C."/>
            <person name="Birren B."/>
        </authorList>
    </citation>
    <scope>NUCLEOTIDE SEQUENCE [LARGE SCALE GENOMIC DNA]</scope>
    <source>
        <strain evidence="7">ACHKN1017</strain>
    </source>
</reference>
<feature type="signal peptide" evidence="5">
    <location>
        <begin position="1"/>
        <end position="23"/>
    </location>
</feature>
<evidence type="ECO:0000313" key="6">
    <source>
        <dbReference type="EnsemblMetazoa" id="ACHR002815-PA"/>
    </source>
</evidence>
<dbReference type="SMART" id="SM00369">
    <property type="entry name" value="LRR_TYP"/>
    <property type="match status" value="4"/>
</dbReference>
<proteinExistence type="predicted"/>
<dbReference type="STRING" id="43041.A0A182JWD3"/>
<dbReference type="PROSITE" id="PS51450">
    <property type="entry name" value="LRR"/>
    <property type="match status" value="2"/>
</dbReference>
<evidence type="ECO:0000256" key="1">
    <source>
        <dbReference type="ARBA" id="ARBA00022614"/>
    </source>
</evidence>
<organism evidence="6 7">
    <name type="scientific">Anopheles christyi</name>
    <dbReference type="NCBI Taxonomy" id="43041"/>
    <lineage>
        <taxon>Eukaryota</taxon>
        <taxon>Metazoa</taxon>
        <taxon>Ecdysozoa</taxon>
        <taxon>Arthropoda</taxon>
        <taxon>Hexapoda</taxon>
        <taxon>Insecta</taxon>
        <taxon>Pterygota</taxon>
        <taxon>Neoptera</taxon>
        <taxon>Endopterygota</taxon>
        <taxon>Diptera</taxon>
        <taxon>Nematocera</taxon>
        <taxon>Culicoidea</taxon>
        <taxon>Culicidae</taxon>
        <taxon>Anophelinae</taxon>
        <taxon>Anopheles</taxon>
    </lineage>
</organism>
<dbReference type="Proteomes" id="UP000075881">
    <property type="component" value="Unassembled WGS sequence"/>
</dbReference>
<dbReference type="InterPro" id="IPR050328">
    <property type="entry name" value="Dev_Immune_Receptor"/>
</dbReference>
<evidence type="ECO:0000256" key="5">
    <source>
        <dbReference type="SAM" id="SignalP"/>
    </source>
</evidence>
<evidence type="ECO:0000256" key="3">
    <source>
        <dbReference type="ARBA" id="ARBA00022737"/>
    </source>
</evidence>
<dbReference type="InterPro" id="IPR001611">
    <property type="entry name" value="Leu-rich_rpt"/>
</dbReference>
<dbReference type="GO" id="GO:0031012">
    <property type="term" value="C:extracellular matrix"/>
    <property type="evidence" value="ECO:0007669"/>
    <property type="project" value="TreeGrafter"/>
</dbReference>
<evidence type="ECO:0000313" key="7">
    <source>
        <dbReference type="Proteomes" id="UP000075881"/>
    </source>
</evidence>
<dbReference type="PANTHER" id="PTHR24373:SF130">
    <property type="entry name" value="LEUCINE-RICH REPEAT AND IMMUNOGLOBULIN-LIKE DOMAIN-CONTAINING NOGO RECEPTOR-INTERACTING PROTEIN 3"/>
    <property type="match status" value="1"/>
</dbReference>
<dbReference type="GO" id="GO:0005615">
    <property type="term" value="C:extracellular space"/>
    <property type="evidence" value="ECO:0007669"/>
    <property type="project" value="TreeGrafter"/>
</dbReference>
<evidence type="ECO:0000256" key="4">
    <source>
        <dbReference type="SAM" id="Coils"/>
    </source>
</evidence>
<accession>A0A182JWD3</accession>
<keyword evidence="7" id="KW-1185">Reference proteome</keyword>
<protein>
    <recommendedName>
        <fullName evidence="8">Leucine-rich immune protein (Short)</fullName>
    </recommendedName>
</protein>
<name>A0A182JWD3_9DIPT</name>
<sequence>MEHYLYVLLIGALVSSRIDEVVSDTPSVAECTKLRGATCIIKSLPAKASDSTLLELPDLSKRSTLRIEEGSLHNLTEQMANKLPVRILWLEGLELKSVFVANHFEELHLRDNKLSTLVSSSSVSIFALKVLDVRQNLLHNASQLGPFHLLEELYMDGNQFTELSMSLFVNMLQLRVLSAARNGIVHIVPSTSTLVLGELTKLSLAHNRLRSISMEKWQLPALQTLLLNHNNLTELEGLDGFEMFYDLQKIELAGNRWSCGWLQHALENVTISKSGTNPNGIQLDADTDCSIEKVHGICCSFTSEATAAADDITKPVDVFLPEINQMREAIVQIDHRHEAFRLAQSEQLNKLNEQLQSQVDAFLSYLAEQQDESEQDNVQAARLLQKVSQLEETVERMDTETSAVSEVEKERKRLLHFMVDMKNRLLRQAIETDSLWVQANAETVDYARSLDESPSADN</sequence>
<reference evidence="6" key="2">
    <citation type="submission" date="2020-05" db="UniProtKB">
        <authorList>
            <consortium name="EnsemblMetazoa"/>
        </authorList>
    </citation>
    <scope>IDENTIFICATION</scope>
    <source>
        <strain evidence="6">ACHKN1017</strain>
    </source>
</reference>
<keyword evidence="2 5" id="KW-0732">Signal</keyword>
<dbReference type="Pfam" id="PF13855">
    <property type="entry name" value="LRR_8"/>
    <property type="match status" value="1"/>
</dbReference>
<keyword evidence="1" id="KW-0433">Leucine-rich repeat</keyword>